<dbReference type="HOGENOM" id="CLU_2806841_0_0_5"/>
<protein>
    <submittedName>
        <fullName evidence="1">Uncharacterized protein</fullName>
    </submittedName>
</protein>
<organism evidence="1 2">
    <name type="scientific">Novacetimonas hansenii ATCC 23769</name>
    <dbReference type="NCBI Taxonomy" id="714995"/>
    <lineage>
        <taxon>Bacteria</taxon>
        <taxon>Pseudomonadati</taxon>
        <taxon>Pseudomonadota</taxon>
        <taxon>Alphaproteobacteria</taxon>
        <taxon>Acetobacterales</taxon>
        <taxon>Acetobacteraceae</taxon>
        <taxon>Novacetimonas</taxon>
    </lineage>
</organism>
<reference evidence="1 2" key="1">
    <citation type="journal article" date="2010" name="J. Bacteriol.">
        <title>Genome sequence of a cellulose-producing bacterium, Gluconacetobacter hansenii ATCC 23769.</title>
        <authorList>
            <person name="Iyer P.R."/>
            <person name="Geib S.M."/>
            <person name="Catchmark J."/>
            <person name="Kao T.H."/>
            <person name="Tien M."/>
        </authorList>
    </citation>
    <scope>NUCLEOTIDE SEQUENCE [LARGE SCALE GENOMIC DNA]</scope>
    <source>
        <strain evidence="1 2">ATCC 23769</strain>
    </source>
</reference>
<gene>
    <name evidence="1" type="ORF">GXY_04399</name>
</gene>
<comment type="caution">
    <text evidence="1">The sequence shown here is derived from an EMBL/GenBank/DDBJ whole genome shotgun (WGS) entry which is preliminary data.</text>
</comment>
<proteinExistence type="predicted"/>
<evidence type="ECO:0000313" key="1">
    <source>
        <dbReference type="EMBL" id="EFG85186.1"/>
    </source>
</evidence>
<evidence type="ECO:0000313" key="2">
    <source>
        <dbReference type="Proteomes" id="UP000006468"/>
    </source>
</evidence>
<name>D5QCM6_NOVHA</name>
<sequence>MPAYVRHPGAHDNVPYTAKGTQFAPWPASGGAKTVHCMTAAGSHQTQFCFLRGDLCRFMLEHNASEA</sequence>
<dbReference type="Proteomes" id="UP000006468">
    <property type="component" value="Chromosome"/>
</dbReference>
<dbReference type="AlphaFoldDB" id="D5QCM6"/>
<accession>D5QCM6</accession>
<dbReference type="EMBL" id="ADTV01000013">
    <property type="protein sequence ID" value="EFG85186.1"/>
    <property type="molecule type" value="Genomic_DNA"/>
</dbReference>